<gene>
    <name evidence="2" type="ORF">SAMN05216279_13115</name>
</gene>
<organism evidence="2 3">
    <name type="scientific">Pseudomonas oryzihabitans</name>
    <dbReference type="NCBI Taxonomy" id="47885"/>
    <lineage>
        <taxon>Bacteria</taxon>
        <taxon>Pseudomonadati</taxon>
        <taxon>Pseudomonadota</taxon>
        <taxon>Gammaproteobacteria</taxon>
        <taxon>Pseudomonadales</taxon>
        <taxon>Pseudomonadaceae</taxon>
        <taxon>Pseudomonas</taxon>
    </lineage>
</organism>
<reference evidence="3" key="1">
    <citation type="submission" date="2016-10" db="EMBL/GenBank/DDBJ databases">
        <authorList>
            <person name="de Groot N.N."/>
        </authorList>
    </citation>
    <scope>NUCLEOTIDE SEQUENCE [LARGE SCALE GENOMIC DNA]</scope>
    <source>
        <strain evidence="3">DSM 15758</strain>
    </source>
</reference>
<protein>
    <submittedName>
        <fullName evidence="2">Uncharacterized protein</fullName>
    </submittedName>
</protein>
<accession>A0A1G5PGW6</accession>
<comment type="caution">
    <text evidence="2">The sequence shown here is derived from an EMBL/GenBank/DDBJ whole genome shotgun (WGS) entry which is preliminary data.</text>
</comment>
<evidence type="ECO:0000256" key="1">
    <source>
        <dbReference type="SAM" id="MobiDB-lite"/>
    </source>
</evidence>
<dbReference type="RefSeq" id="WP_074585359.1">
    <property type="nucleotide sequence ID" value="NZ_FMWB01000031.1"/>
</dbReference>
<evidence type="ECO:0000313" key="2">
    <source>
        <dbReference type="EMBL" id="SCZ48735.1"/>
    </source>
</evidence>
<dbReference type="AlphaFoldDB" id="A0A1G5PGW6"/>
<evidence type="ECO:0000313" key="3">
    <source>
        <dbReference type="Proteomes" id="UP000183046"/>
    </source>
</evidence>
<feature type="region of interest" description="Disordered" evidence="1">
    <location>
        <begin position="54"/>
        <end position="77"/>
    </location>
</feature>
<dbReference type="EMBL" id="FMWB01000031">
    <property type="protein sequence ID" value="SCZ48735.1"/>
    <property type="molecule type" value="Genomic_DNA"/>
</dbReference>
<sequence length="77" mass="8169">MSKSDKVESGNAAHDKRLSAIWELASSRLGSKLSVSQRRMLAVAVTRGAELEPSGALAGPLNAKKKKASASERRYSA</sequence>
<dbReference type="Proteomes" id="UP000183046">
    <property type="component" value="Unassembled WGS sequence"/>
</dbReference>
<name>A0A1G5PGW6_9PSED</name>
<proteinExistence type="predicted"/>